<name>A0A1S1U6J3_9BURK</name>
<comment type="caution">
    <text evidence="10">The sequence shown here is derived from an EMBL/GenBank/DDBJ whole genome shotgun (WGS) entry which is preliminary data.</text>
</comment>
<keyword evidence="5" id="KW-0175">Coiled coil</keyword>
<gene>
    <name evidence="10" type="ORF">AKG95_19685</name>
</gene>
<dbReference type="PROSITE" id="PS50111">
    <property type="entry name" value="CHEMOTAXIS_TRANSDUC_2"/>
    <property type="match status" value="1"/>
</dbReference>
<dbReference type="Gene3D" id="6.10.340.10">
    <property type="match status" value="1"/>
</dbReference>
<dbReference type="AlphaFoldDB" id="A0A1S1U6J3"/>
<feature type="domain" description="HAMP" evidence="9">
    <location>
        <begin position="215"/>
        <end position="267"/>
    </location>
</feature>
<dbReference type="InterPro" id="IPR003660">
    <property type="entry name" value="HAMP_dom"/>
</dbReference>
<dbReference type="CDD" id="cd19410">
    <property type="entry name" value="HK9-like_sensor"/>
    <property type="match status" value="1"/>
</dbReference>
<keyword evidence="7" id="KW-1133">Transmembrane helix</keyword>
<dbReference type="PANTHER" id="PTHR43531:SF14">
    <property type="entry name" value="METHYL-ACCEPTING CHEMOTAXIS PROTEIN I-RELATED"/>
    <property type="match status" value="1"/>
</dbReference>
<evidence type="ECO:0000259" key="9">
    <source>
        <dbReference type="PROSITE" id="PS50885"/>
    </source>
</evidence>
<evidence type="ECO:0000256" key="2">
    <source>
        <dbReference type="ARBA" id="ARBA00022481"/>
    </source>
</evidence>
<evidence type="ECO:0000256" key="4">
    <source>
        <dbReference type="PROSITE-ProRule" id="PRU00284"/>
    </source>
</evidence>
<dbReference type="SMART" id="SM00283">
    <property type="entry name" value="MA"/>
    <property type="match status" value="1"/>
</dbReference>
<evidence type="ECO:0000256" key="1">
    <source>
        <dbReference type="ARBA" id="ARBA00004370"/>
    </source>
</evidence>
<dbReference type="Pfam" id="PF00672">
    <property type="entry name" value="HAMP"/>
    <property type="match status" value="1"/>
</dbReference>
<dbReference type="GO" id="GO:0004888">
    <property type="term" value="F:transmembrane signaling receptor activity"/>
    <property type="evidence" value="ECO:0007669"/>
    <property type="project" value="TreeGrafter"/>
</dbReference>
<dbReference type="GO" id="GO:0007165">
    <property type="term" value="P:signal transduction"/>
    <property type="evidence" value="ECO:0007669"/>
    <property type="project" value="UniProtKB-KW"/>
</dbReference>
<feature type="region of interest" description="Disordered" evidence="6">
    <location>
        <begin position="541"/>
        <end position="573"/>
    </location>
</feature>
<dbReference type="FunFam" id="1.10.287.950:FF:000001">
    <property type="entry name" value="Methyl-accepting chemotaxis sensory transducer"/>
    <property type="match status" value="1"/>
</dbReference>
<keyword evidence="7" id="KW-0472">Membrane</keyword>
<evidence type="ECO:0000313" key="10">
    <source>
        <dbReference type="EMBL" id="OHV95394.1"/>
    </source>
</evidence>
<dbReference type="EMBL" id="LFKP01000010">
    <property type="protein sequence ID" value="OHV95394.1"/>
    <property type="molecule type" value="Genomic_DNA"/>
</dbReference>
<feature type="domain" description="Methyl-accepting transducer" evidence="8">
    <location>
        <begin position="272"/>
        <end position="501"/>
    </location>
</feature>
<dbReference type="PROSITE" id="PS50885">
    <property type="entry name" value="HAMP"/>
    <property type="match status" value="1"/>
</dbReference>
<dbReference type="Pfam" id="PF05227">
    <property type="entry name" value="CHASE3"/>
    <property type="match status" value="1"/>
</dbReference>
<dbReference type="InterPro" id="IPR051310">
    <property type="entry name" value="MCP_chemotaxis"/>
</dbReference>
<feature type="transmembrane region" description="Helical" evidence="7">
    <location>
        <begin position="12"/>
        <end position="34"/>
    </location>
</feature>
<evidence type="ECO:0000256" key="5">
    <source>
        <dbReference type="SAM" id="Coils"/>
    </source>
</evidence>
<feature type="coiled-coil region" evidence="5">
    <location>
        <begin position="472"/>
        <end position="510"/>
    </location>
</feature>
<sequence length="573" mass="59847">MRIADLRIATRLYGGFGTIVLLLAALVTVATLNVSRLADANAINTHTFQVLAENSALLESLINVETGQRGYVITGAEASLEPYKAGQAAFGTHLATARGLTSDNPAQQERLMKLDAAKQAWLAGALDPVIAMRRAVVQGTAAIEPVLALEKEGRGKQGMDAMRALLGEIGQAETVLLARRSEAAAALQARTHWTLLGGGAAALILAALIAWWLAHNISGPLRAAIDVARQVAHGDLTVQVDVRSKDETGELMQALKDMTASLLRIVTEVRGGTQAIATASRQIASGNIDLSARTEQQASSLEETASSMEELTSTVQRNAQNASEANGLAASASTVAGKGGAVVAQVVETMGSINDSSRKIVDIIGVIDGIAFQTNILALNAAVEAARAGEQGRGFAVVATEVRNLAQRSAGAAKEIKGLINDSVAQVENGARLVDEAGHTMREIVDSVHKVSSIVGQISAASDEQRAGIEQVNQAIGEMDQVTQQNAALVEEAAAAAESMQEQAARLADAVSVFRTAQVDAIPALASRPAAHRPVPLKVAHAPARVSGKPVVRHAPQVPAGKQRSGEDEWEEF</sequence>
<dbReference type="InterPro" id="IPR004089">
    <property type="entry name" value="MCPsignal_dom"/>
</dbReference>
<evidence type="ECO:0000256" key="3">
    <source>
        <dbReference type="ARBA" id="ARBA00029447"/>
    </source>
</evidence>
<evidence type="ECO:0000313" key="11">
    <source>
        <dbReference type="Proteomes" id="UP000179840"/>
    </source>
</evidence>
<dbReference type="CDD" id="cd11386">
    <property type="entry name" value="MCP_signal"/>
    <property type="match status" value="1"/>
</dbReference>
<dbReference type="Proteomes" id="UP000179840">
    <property type="component" value="Unassembled WGS sequence"/>
</dbReference>
<evidence type="ECO:0000259" key="8">
    <source>
        <dbReference type="PROSITE" id="PS50111"/>
    </source>
</evidence>
<proteinExistence type="inferred from homology"/>
<dbReference type="PANTHER" id="PTHR43531">
    <property type="entry name" value="PROTEIN ICFG"/>
    <property type="match status" value="1"/>
</dbReference>
<dbReference type="CDD" id="cd06225">
    <property type="entry name" value="HAMP"/>
    <property type="match status" value="1"/>
</dbReference>
<protein>
    <submittedName>
        <fullName evidence="10">Chemotaxis protein</fullName>
    </submittedName>
</protein>
<reference evidence="10 11" key="1">
    <citation type="submission" date="2015-06" db="EMBL/GenBank/DDBJ databases">
        <title>Draft genome sequencing of a biphenyl-degrading bacterium, Janthinobacterium lividum MEG1.</title>
        <authorList>
            <person name="Shimodaira J."/>
            <person name="Hatta T."/>
        </authorList>
    </citation>
    <scope>NUCLEOTIDE SEQUENCE [LARGE SCALE GENOMIC DNA]</scope>
    <source>
        <strain evidence="10 11">MEG1</strain>
    </source>
</reference>
<evidence type="ECO:0000256" key="7">
    <source>
        <dbReference type="SAM" id="Phobius"/>
    </source>
</evidence>
<dbReference type="InterPro" id="IPR007891">
    <property type="entry name" value="CHASE3"/>
</dbReference>
<dbReference type="GO" id="GO:0005886">
    <property type="term" value="C:plasma membrane"/>
    <property type="evidence" value="ECO:0007669"/>
    <property type="project" value="TreeGrafter"/>
</dbReference>
<dbReference type="SMART" id="SM00304">
    <property type="entry name" value="HAMP"/>
    <property type="match status" value="1"/>
</dbReference>
<organism evidence="10 11">
    <name type="scientific">Janthinobacterium lividum</name>
    <dbReference type="NCBI Taxonomy" id="29581"/>
    <lineage>
        <taxon>Bacteria</taxon>
        <taxon>Pseudomonadati</taxon>
        <taxon>Pseudomonadota</taxon>
        <taxon>Betaproteobacteria</taxon>
        <taxon>Burkholderiales</taxon>
        <taxon>Oxalobacteraceae</taxon>
        <taxon>Janthinobacterium</taxon>
    </lineage>
</organism>
<keyword evidence="4" id="KW-0807">Transducer</keyword>
<accession>A0A1S1U6J3</accession>
<dbReference type="Pfam" id="PF00015">
    <property type="entry name" value="MCPsignal"/>
    <property type="match status" value="1"/>
</dbReference>
<dbReference type="GO" id="GO:0006935">
    <property type="term" value="P:chemotaxis"/>
    <property type="evidence" value="ECO:0007669"/>
    <property type="project" value="TreeGrafter"/>
</dbReference>
<dbReference type="SUPFAM" id="SSF58104">
    <property type="entry name" value="Methyl-accepting chemotaxis protein (MCP) signaling domain"/>
    <property type="match status" value="1"/>
</dbReference>
<comment type="similarity">
    <text evidence="3">Belongs to the methyl-accepting chemotaxis (MCP) protein family.</text>
</comment>
<evidence type="ECO:0000256" key="6">
    <source>
        <dbReference type="SAM" id="MobiDB-lite"/>
    </source>
</evidence>
<comment type="subcellular location">
    <subcellularLocation>
        <location evidence="1">Membrane</location>
    </subcellularLocation>
</comment>
<keyword evidence="7" id="KW-0812">Transmembrane</keyword>
<feature type="transmembrane region" description="Helical" evidence="7">
    <location>
        <begin position="193"/>
        <end position="214"/>
    </location>
</feature>
<dbReference type="Gene3D" id="1.10.287.950">
    <property type="entry name" value="Methyl-accepting chemotaxis protein"/>
    <property type="match status" value="1"/>
</dbReference>
<dbReference type="RefSeq" id="WP_071078615.1">
    <property type="nucleotide sequence ID" value="NZ_LFKP01000010.1"/>
</dbReference>
<keyword evidence="2" id="KW-0488">Methylation</keyword>